<dbReference type="PANTHER" id="PTHR10536">
    <property type="entry name" value="DNA PRIMASE SMALL SUBUNIT"/>
    <property type="match status" value="1"/>
</dbReference>
<gene>
    <name evidence="11" type="ORF">KUCA_T00002117001</name>
</gene>
<dbReference type="GO" id="GO:0006269">
    <property type="term" value="P:DNA replication, synthesis of primer"/>
    <property type="evidence" value="ECO:0007669"/>
    <property type="project" value="UniProtKB-KW"/>
</dbReference>
<keyword evidence="12" id="KW-1185">Reference proteome</keyword>
<dbReference type="CDD" id="cd04860">
    <property type="entry name" value="AE_Prim_S"/>
    <property type="match status" value="1"/>
</dbReference>
<organism evidence="11 12">
    <name type="scientific">Kuraishia capsulata CBS 1993</name>
    <dbReference type="NCBI Taxonomy" id="1382522"/>
    <lineage>
        <taxon>Eukaryota</taxon>
        <taxon>Fungi</taxon>
        <taxon>Dikarya</taxon>
        <taxon>Ascomycota</taxon>
        <taxon>Saccharomycotina</taxon>
        <taxon>Pichiomycetes</taxon>
        <taxon>Pichiales</taxon>
        <taxon>Pichiaceae</taxon>
        <taxon>Kuraishia</taxon>
    </lineage>
</organism>
<evidence type="ECO:0000313" key="11">
    <source>
        <dbReference type="EMBL" id="CDK26146.1"/>
    </source>
</evidence>
<evidence type="ECO:0000256" key="7">
    <source>
        <dbReference type="ARBA" id="ARBA00022723"/>
    </source>
</evidence>
<dbReference type="SUPFAM" id="SSF56747">
    <property type="entry name" value="Prim-pol domain"/>
    <property type="match status" value="1"/>
</dbReference>
<protein>
    <recommendedName>
        <fullName evidence="10">DNA primase</fullName>
        <ecNumber evidence="10">2.7.7.-</ecNumber>
    </recommendedName>
</protein>
<dbReference type="InterPro" id="IPR014052">
    <property type="entry name" value="DNA_primase_ssu_euk/arc"/>
</dbReference>
<name>W6MIY5_9ASCO</name>
<keyword evidence="2 10" id="KW-0240">DNA-directed RNA polymerase</keyword>
<keyword evidence="9" id="KW-0804">Transcription</keyword>
<evidence type="ECO:0000256" key="8">
    <source>
        <dbReference type="ARBA" id="ARBA00022833"/>
    </source>
</evidence>
<evidence type="ECO:0000256" key="2">
    <source>
        <dbReference type="ARBA" id="ARBA00022478"/>
    </source>
</evidence>
<dbReference type="NCBIfam" id="TIGR00335">
    <property type="entry name" value="primase_sml"/>
    <property type="match status" value="1"/>
</dbReference>
<proteinExistence type="inferred from homology"/>
<dbReference type="GO" id="GO:0003899">
    <property type="term" value="F:DNA-directed RNA polymerase activity"/>
    <property type="evidence" value="ECO:0007669"/>
    <property type="project" value="EnsemblFungi"/>
</dbReference>
<dbReference type="Pfam" id="PF01896">
    <property type="entry name" value="DNA_primase_S"/>
    <property type="match status" value="1"/>
</dbReference>
<keyword evidence="5" id="KW-0548">Nucleotidyltransferase</keyword>
<dbReference type="OrthoDB" id="19606at2759"/>
<dbReference type="AlphaFoldDB" id="W6MIY5"/>
<dbReference type="GeneID" id="34519542"/>
<evidence type="ECO:0000256" key="10">
    <source>
        <dbReference type="RuleBase" id="RU003514"/>
    </source>
</evidence>
<sequence length="433" mass="50107">MTLEDVTNIEQEAGKLAGKPQETVTSVANVSDQPASSRITQADFEEYYKHFLPFKSIYAWLNHSPLPNLKFGHREFAMEHFNTQYQRYCCFTSSNEFKDAIVKASPSRFEVGAIYNENLKNKIKGQKSANLKPVEKELNFDIDLTDYDDIRTCCAKTDICLKCWKFINLAVNIMDVTLREDFGFENLIWVFSGRRGVHCWVSDPRARVLDESKRRSIIEYVMLKSGKNGSDKLSLRKPYHPLVERALKMCTKSFQEIIMEDQDPWRDDEKAITHLAKTFPDSKLKDALTSKWKAQPGRSSLQKWKDVDELIEKGQYVSSRTIAGLNQDWKREIILSCLYPKLDIEVSRQLNHLLKSPFCIHPKTGNVCVPFDPKDGDFDPLSGPTLQKLFEERSEGRESCLKPYVEIFDRFVQGLNKEELAKRKTENKENLDF</sequence>
<dbReference type="FunFam" id="3.90.920.10:FF:000003">
    <property type="entry name" value="DNA primase"/>
    <property type="match status" value="1"/>
</dbReference>
<dbReference type="STRING" id="1382522.W6MIY5"/>
<evidence type="ECO:0000256" key="9">
    <source>
        <dbReference type="ARBA" id="ARBA00023163"/>
    </source>
</evidence>
<evidence type="ECO:0000313" key="12">
    <source>
        <dbReference type="Proteomes" id="UP000019384"/>
    </source>
</evidence>
<dbReference type="EC" id="2.7.7.-" evidence="10"/>
<dbReference type="InterPro" id="IPR002755">
    <property type="entry name" value="DNA_primase_S"/>
</dbReference>
<dbReference type="EMBL" id="HG793126">
    <property type="protein sequence ID" value="CDK26146.1"/>
    <property type="molecule type" value="Genomic_DNA"/>
</dbReference>
<dbReference type="GO" id="GO:0005658">
    <property type="term" value="C:alpha DNA polymerase:primase complex"/>
    <property type="evidence" value="ECO:0007669"/>
    <property type="project" value="EnsemblFungi"/>
</dbReference>
<evidence type="ECO:0000256" key="4">
    <source>
        <dbReference type="ARBA" id="ARBA00022679"/>
    </source>
</evidence>
<dbReference type="GO" id="GO:0003697">
    <property type="term" value="F:single-stranded DNA binding"/>
    <property type="evidence" value="ECO:0007669"/>
    <property type="project" value="EnsemblFungi"/>
</dbReference>
<dbReference type="HOGENOM" id="CLU_028288_1_0_1"/>
<keyword evidence="8" id="KW-0862">Zinc</keyword>
<keyword evidence="4 10" id="KW-0808">Transferase</keyword>
<evidence type="ECO:0000256" key="5">
    <source>
        <dbReference type="ARBA" id="ARBA00022695"/>
    </source>
</evidence>
<dbReference type="GO" id="GO:0046872">
    <property type="term" value="F:metal ion binding"/>
    <property type="evidence" value="ECO:0007669"/>
    <property type="project" value="UniProtKB-KW"/>
</dbReference>
<evidence type="ECO:0000256" key="1">
    <source>
        <dbReference type="ARBA" id="ARBA00009762"/>
    </source>
</evidence>
<dbReference type="Proteomes" id="UP000019384">
    <property type="component" value="Unassembled WGS sequence"/>
</dbReference>
<keyword evidence="3 10" id="KW-0639">Primosome</keyword>
<reference evidence="11" key="1">
    <citation type="submission" date="2013-12" db="EMBL/GenBank/DDBJ databases">
        <authorList>
            <person name="Genoscope - CEA"/>
        </authorList>
    </citation>
    <scope>NUCLEOTIDE SEQUENCE</scope>
    <source>
        <strain evidence="11">CBS 1993</strain>
    </source>
</reference>
<dbReference type="Gene3D" id="3.90.920.10">
    <property type="entry name" value="DNA primase, PRIM domain"/>
    <property type="match status" value="1"/>
</dbReference>
<reference evidence="11" key="2">
    <citation type="submission" date="2014-02" db="EMBL/GenBank/DDBJ databases">
        <title>Complete DNA sequence of /Kuraishia capsulata/ illustrates novel genomic features among budding yeasts (/Saccharomycotina/).</title>
        <authorList>
            <person name="Morales L."/>
            <person name="Noel B."/>
            <person name="Porcel B."/>
            <person name="Marcet-Houben M."/>
            <person name="Hullo M-F."/>
            <person name="Sacerdot C."/>
            <person name="Tekaia F."/>
            <person name="Leh-Louis V."/>
            <person name="Despons L."/>
            <person name="Khanna V."/>
            <person name="Aury J-M."/>
            <person name="Barbe V."/>
            <person name="Couloux A."/>
            <person name="Labadie K."/>
            <person name="Pelletier E."/>
            <person name="Souciet J-L."/>
            <person name="Boekhout T."/>
            <person name="Gabaldon T."/>
            <person name="Wincker P."/>
            <person name="Dujon B."/>
        </authorList>
    </citation>
    <scope>NUCLEOTIDE SEQUENCE</scope>
    <source>
        <strain evidence="11">CBS 1993</strain>
    </source>
</reference>
<accession>W6MIY5</accession>
<keyword evidence="6 10" id="KW-0235">DNA replication</keyword>
<evidence type="ECO:0000256" key="6">
    <source>
        <dbReference type="ARBA" id="ARBA00022705"/>
    </source>
</evidence>
<evidence type="ECO:0000256" key="3">
    <source>
        <dbReference type="ARBA" id="ARBA00022515"/>
    </source>
</evidence>
<comment type="similarity">
    <text evidence="1 10">Belongs to the eukaryotic-type primase small subunit family.</text>
</comment>
<dbReference type="RefSeq" id="XP_022458154.1">
    <property type="nucleotide sequence ID" value="XM_022604366.1"/>
</dbReference>
<keyword evidence="7" id="KW-0479">Metal-binding</keyword>